<organism evidence="1 2">
    <name type="scientific">Cutaneotrichosporon oleaginosum</name>
    <dbReference type="NCBI Taxonomy" id="879819"/>
    <lineage>
        <taxon>Eukaryota</taxon>
        <taxon>Fungi</taxon>
        <taxon>Dikarya</taxon>
        <taxon>Basidiomycota</taxon>
        <taxon>Agaricomycotina</taxon>
        <taxon>Tremellomycetes</taxon>
        <taxon>Trichosporonales</taxon>
        <taxon>Trichosporonaceae</taxon>
        <taxon>Cutaneotrichosporon</taxon>
    </lineage>
</organism>
<gene>
    <name evidence="1" type="ORF">CC85DRAFT_23737</name>
</gene>
<sequence length="203" mass="22475">MEVPDAQSGSPFLGIAGRNVATTTTRSRQLAISEMARRTVERLRSLGAWPQAPRIRADRDISFRQWSGIDPSFAVQRRPGRLPLHSSSSRSPLCPAGPSPSLVVVSVSPKDVRRCCQNASDVNPLSGPLHSAPRLGTQCSQRRARAHACRVPQTSWQLARDERRRATDDLCICAVVHFWHVGPAVAQALSLRRPTRYPVSWDR</sequence>
<dbReference type="AlphaFoldDB" id="A0A0J0XT17"/>
<dbReference type="EMBL" id="KQ087188">
    <property type="protein sequence ID" value="KLT44216.1"/>
    <property type="molecule type" value="Genomic_DNA"/>
</dbReference>
<evidence type="ECO:0000313" key="1">
    <source>
        <dbReference type="EMBL" id="KLT44216.1"/>
    </source>
</evidence>
<evidence type="ECO:0000313" key="2">
    <source>
        <dbReference type="Proteomes" id="UP000053611"/>
    </source>
</evidence>
<dbReference type="Proteomes" id="UP000053611">
    <property type="component" value="Unassembled WGS sequence"/>
</dbReference>
<protein>
    <submittedName>
        <fullName evidence="1">Uncharacterized protein</fullName>
    </submittedName>
</protein>
<accession>A0A0J0XT17</accession>
<name>A0A0J0XT17_9TREE</name>
<reference evidence="1 2" key="1">
    <citation type="submission" date="2015-03" db="EMBL/GenBank/DDBJ databases">
        <title>Genomics and transcriptomics of the oil-accumulating basidiomycete yeast T. oleaginosus allow insights into substrate utilization and the diverse evolutionary trajectories of mating systems in fungi.</title>
        <authorList>
            <consortium name="DOE Joint Genome Institute"/>
            <person name="Kourist R."/>
            <person name="Kracht O."/>
            <person name="Bracharz F."/>
            <person name="Lipzen A."/>
            <person name="Nolan M."/>
            <person name="Ohm R."/>
            <person name="Grigoriev I."/>
            <person name="Sun S."/>
            <person name="Heitman J."/>
            <person name="Bruck T."/>
            <person name="Nowrousian M."/>
        </authorList>
    </citation>
    <scope>NUCLEOTIDE SEQUENCE [LARGE SCALE GENOMIC DNA]</scope>
    <source>
        <strain evidence="1 2">IBC0246</strain>
    </source>
</reference>
<dbReference type="RefSeq" id="XP_018280707.1">
    <property type="nucleotide sequence ID" value="XM_018420102.1"/>
</dbReference>
<proteinExistence type="predicted"/>
<dbReference type="GeneID" id="28980705"/>
<keyword evidence="2" id="KW-1185">Reference proteome</keyword>